<evidence type="ECO:0000259" key="7">
    <source>
        <dbReference type="Pfam" id="PF00291"/>
    </source>
</evidence>
<evidence type="ECO:0000256" key="5">
    <source>
        <dbReference type="ARBA" id="ARBA00023239"/>
    </source>
</evidence>
<evidence type="ECO:0000256" key="6">
    <source>
        <dbReference type="ARBA" id="ARBA00049406"/>
    </source>
</evidence>
<evidence type="ECO:0000313" key="8">
    <source>
        <dbReference type="EMBL" id="CAK9439286.1"/>
    </source>
</evidence>
<keyword evidence="4" id="KW-0663">Pyridoxal phosphate</keyword>
<dbReference type="InterPro" id="IPR036052">
    <property type="entry name" value="TrpB-like_PALP_sf"/>
</dbReference>
<dbReference type="InterPro" id="IPR000634">
    <property type="entry name" value="Ser/Thr_deHydtase_PyrdxlP-BS"/>
</dbReference>
<evidence type="ECO:0000256" key="1">
    <source>
        <dbReference type="ARBA" id="ARBA00001933"/>
    </source>
</evidence>
<comment type="cofactor">
    <cofactor evidence="1">
        <name>pyridoxal 5'-phosphate</name>
        <dbReference type="ChEBI" id="CHEBI:597326"/>
    </cofactor>
</comment>
<dbReference type="PANTHER" id="PTHR48078">
    <property type="entry name" value="THREONINE DEHYDRATASE, MITOCHONDRIAL-RELATED"/>
    <property type="match status" value="1"/>
</dbReference>
<dbReference type="GeneID" id="92208678"/>
<dbReference type="SUPFAM" id="SSF53686">
    <property type="entry name" value="Tryptophan synthase beta subunit-like PLP-dependent enzymes"/>
    <property type="match status" value="1"/>
</dbReference>
<evidence type="ECO:0000256" key="4">
    <source>
        <dbReference type="ARBA" id="ARBA00022898"/>
    </source>
</evidence>
<organism evidence="8 9">
    <name type="scientific">Lodderomyces beijingensis</name>
    <dbReference type="NCBI Taxonomy" id="1775926"/>
    <lineage>
        <taxon>Eukaryota</taxon>
        <taxon>Fungi</taxon>
        <taxon>Dikarya</taxon>
        <taxon>Ascomycota</taxon>
        <taxon>Saccharomycotina</taxon>
        <taxon>Pichiomycetes</taxon>
        <taxon>Debaryomycetaceae</taxon>
        <taxon>Candida/Lodderomyces clade</taxon>
        <taxon>Lodderomyces</taxon>
    </lineage>
</organism>
<accession>A0ABP0ZNK6</accession>
<dbReference type="RefSeq" id="XP_066830420.1">
    <property type="nucleotide sequence ID" value="XM_066973597.1"/>
</dbReference>
<evidence type="ECO:0000256" key="2">
    <source>
        <dbReference type="ARBA" id="ARBA00010869"/>
    </source>
</evidence>
<sequence>MQLPSVKTSLVDVTEKIKDAPCRILFKNELEQPSGSFKLRGLGYLVARKIAQAQQSGKSDVIVYSSSGGNAGLAAGYAARFYKVKCTVVLPKVSKANVVEKLKSMGAEVIIHGKHWGEADAHLRNVVMEQAGESVEKIYCHPFDNPLVWEGHSKIIEEILEEQQLANFDKVRGVICSVGGGGLYNGLVEGLRKYRVPVLAMETKQAPTFNEAASRGEVVHLDSVDTLANSLGSPYLAAKALENYKSHPTYLGMIDDLDAAQATVDLYDDFGLLVEPACGASAAAVLRKNQLPRYFPDLQPDEILIVIICGGSGINEEIIEQYRGLLKQK</sequence>
<dbReference type="CDD" id="cd06448">
    <property type="entry name" value="L-Ser-dehyd"/>
    <property type="match status" value="1"/>
</dbReference>
<keyword evidence="5" id="KW-0456">Lyase</keyword>
<gene>
    <name evidence="8" type="ORF">LODBEIA_P34820</name>
</gene>
<dbReference type="PROSITE" id="PS00165">
    <property type="entry name" value="DEHYDRATASE_SER_THR"/>
    <property type="match status" value="1"/>
</dbReference>
<name>A0ABP0ZNK6_9ASCO</name>
<dbReference type="EC" id="4.3.1.17" evidence="3"/>
<protein>
    <recommendedName>
        <fullName evidence="3">L-serine ammonia-lyase</fullName>
        <ecNumber evidence="3">4.3.1.17</ecNumber>
    </recommendedName>
</protein>
<reference evidence="8 9" key="1">
    <citation type="submission" date="2024-03" db="EMBL/GenBank/DDBJ databases">
        <authorList>
            <person name="Brejova B."/>
        </authorList>
    </citation>
    <scope>NUCLEOTIDE SEQUENCE [LARGE SCALE GENOMIC DNA]</scope>
    <source>
        <strain evidence="8 9">CBS 14171</strain>
    </source>
</reference>
<dbReference type="Gene3D" id="3.40.50.1100">
    <property type="match status" value="2"/>
</dbReference>
<dbReference type="InterPro" id="IPR050147">
    <property type="entry name" value="Ser/Thr_Dehydratase"/>
</dbReference>
<dbReference type="InterPro" id="IPR001926">
    <property type="entry name" value="TrpB-like_PALP"/>
</dbReference>
<keyword evidence="9" id="KW-1185">Reference proteome</keyword>
<proteinExistence type="inferred from homology"/>
<dbReference type="PANTHER" id="PTHR48078:SF2">
    <property type="entry name" value="CATABOLIC L-SERINE_THREONINE DEHYDRATASE"/>
    <property type="match status" value="1"/>
</dbReference>
<evidence type="ECO:0000256" key="3">
    <source>
        <dbReference type="ARBA" id="ARBA00012093"/>
    </source>
</evidence>
<dbReference type="Pfam" id="PF00291">
    <property type="entry name" value="PALP"/>
    <property type="match status" value="1"/>
</dbReference>
<feature type="domain" description="Tryptophan synthase beta chain-like PALP" evidence="7">
    <location>
        <begin position="7"/>
        <end position="290"/>
    </location>
</feature>
<dbReference type="Proteomes" id="UP001497383">
    <property type="component" value="Chromosome 4"/>
</dbReference>
<comment type="similarity">
    <text evidence="2">Belongs to the serine/threonine dehydratase family.</text>
</comment>
<evidence type="ECO:0000313" key="9">
    <source>
        <dbReference type="Proteomes" id="UP001497383"/>
    </source>
</evidence>
<comment type="catalytic activity">
    <reaction evidence="6">
        <text>L-serine = pyruvate + NH4(+)</text>
        <dbReference type="Rhea" id="RHEA:19169"/>
        <dbReference type="ChEBI" id="CHEBI:15361"/>
        <dbReference type="ChEBI" id="CHEBI:28938"/>
        <dbReference type="ChEBI" id="CHEBI:33384"/>
        <dbReference type="EC" id="4.3.1.17"/>
    </reaction>
</comment>
<dbReference type="EMBL" id="OZ022408">
    <property type="protein sequence ID" value="CAK9439286.1"/>
    <property type="molecule type" value="Genomic_DNA"/>
</dbReference>